<keyword evidence="2" id="KW-1185">Reference proteome</keyword>
<evidence type="ECO:0000313" key="1">
    <source>
        <dbReference type="EMBL" id="WVX79269.1"/>
    </source>
</evidence>
<evidence type="ECO:0000313" key="2">
    <source>
        <dbReference type="Proteomes" id="UP001357223"/>
    </source>
</evidence>
<dbReference type="RefSeq" id="WP_338448203.1">
    <property type="nucleotide sequence ID" value="NZ_CP137640.1"/>
</dbReference>
<sequence>MTLFTPVAINIMAVKINAVDNGAVVNFGPSEHMDMFVSYKRNQGFGEQNGDYNPILQSYSWVWDMDLLDSLSSKSSII</sequence>
<protein>
    <submittedName>
        <fullName evidence="1">Uncharacterized protein</fullName>
    </submittedName>
</protein>
<organism evidence="1 2">
    <name type="scientific">Niallia oryzisoli</name>
    <dbReference type="NCBI Taxonomy" id="1737571"/>
    <lineage>
        <taxon>Bacteria</taxon>
        <taxon>Bacillati</taxon>
        <taxon>Bacillota</taxon>
        <taxon>Bacilli</taxon>
        <taxon>Bacillales</taxon>
        <taxon>Bacillaceae</taxon>
        <taxon>Niallia</taxon>
    </lineage>
</organism>
<dbReference type="EMBL" id="CP137640">
    <property type="protein sequence ID" value="WVX79269.1"/>
    <property type="molecule type" value="Genomic_DNA"/>
</dbReference>
<dbReference type="Proteomes" id="UP001357223">
    <property type="component" value="Chromosome"/>
</dbReference>
<reference evidence="1 2" key="1">
    <citation type="submission" date="2023-10" db="EMBL/GenBank/DDBJ databases">
        <title>Niallia locisalis sp.nov. isolated from a salt pond sample.</title>
        <authorList>
            <person name="Li X.-J."/>
            <person name="Dong L."/>
        </authorList>
    </citation>
    <scope>NUCLEOTIDE SEQUENCE [LARGE SCALE GENOMIC DNA]</scope>
    <source>
        <strain evidence="1 2">DSM 29761</strain>
    </source>
</reference>
<accession>A0ABZ2C6Y9</accession>
<proteinExistence type="predicted"/>
<name>A0ABZ2C6Y9_9BACI</name>
<gene>
    <name evidence="1" type="ORF">R4Z09_18405</name>
</gene>